<evidence type="ECO:0000313" key="1">
    <source>
        <dbReference type="EMBL" id="ADV44388.1"/>
    </source>
</evidence>
<name>E6SUP3_BACT6</name>
<dbReference type="OrthoDB" id="1061755at2"/>
<dbReference type="eggNOG" id="ENOG5033ZCC">
    <property type="taxonomic scope" value="Bacteria"/>
</dbReference>
<evidence type="ECO:0000313" key="2">
    <source>
        <dbReference type="Proteomes" id="UP000008630"/>
    </source>
</evidence>
<keyword evidence="2" id="KW-1185">Reference proteome</keyword>
<dbReference type="RefSeq" id="WP_013547978.1">
    <property type="nucleotide sequence ID" value="NC_014933.1"/>
</dbReference>
<dbReference type="STRING" id="693979.Bache_2422"/>
<reference evidence="1 2" key="2">
    <citation type="journal article" date="2011" name="Stand. Genomic Sci.">
        <title>Complete genome sequence of Bacteroides helcogenes type strain (P 36-108).</title>
        <authorList>
            <person name="Pati A."/>
            <person name="Gronow S."/>
            <person name="Zeytun A."/>
            <person name="Lapidus A."/>
            <person name="Nolan M."/>
            <person name="Hammon N."/>
            <person name="Deshpande S."/>
            <person name="Cheng J.F."/>
            <person name="Tapia R."/>
            <person name="Han C."/>
            <person name="Goodwin L."/>
            <person name="Pitluck S."/>
            <person name="Liolios K."/>
            <person name="Pagani I."/>
            <person name="Ivanova N."/>
            <person name="Mavromatis K."/>
            <person name="Chen A."/>
            <person name="Palaniappan K."/>
            <person name="Land M."/>
            <person name="Hauser L."/>
            <person name="Chang Y.J."/>
            <person name="Jeffries C.D."/>
            <person name="Detter J.C."/>
            <person name="Brambilla E."/>
            <person name="Rohde M."/>
            <person name="Goker M."/>
            <person name="Woyke T."/>
            <person name="Bristow J."/>
            <person name="Eisen J.A."/>
            <person name="Markowitz V."/>
            <person name="Hugenholtz P."/>
            <person name="Kyrpides N.C."/>
            <person name="Klenk H.P."/>
            <person name="Lucas S."/>
        </authorList>
    </citation>
    <scope>NUCLEOTIDE SEQUENCE [LARGE SCALE GENOMIC DNA]</scope>
    <source>
        <strain evidence="2">ATCC 35417 / DSM 20613 / JCM 6297 / CCUG 15421 / P 36-108</strain>
    </source>
</reference>
<dbReference type="PATRIC" id="fig|693979.3.peg.2538"/>
<dbReference type="HOGENOM" id="CLU_453209_0_0_10"/>
<reference key="1">
    <citation type="submission" date="2010-11" db="EMBL/GenBank/DDBJ databases">
        <title>The complete genome of Bacteroides helcogenes P 36-108.</title>
        <authorList>
            <consortium name="US DOE Joint Genome Institute (JGI-PGF)"/>
            <person name="Lucas S."/>
            <person name="Copeland A."/>
            <person name="Lapidus A."/>
            <person name="Bruce D."/>
            <person name="Goodwin L."/>
            <person name="Pitluck S."/>
            <person name="Kyrpides N."/>
            <person name="Mavromatis K."/>
            <person name="Ivanova N."/>
            <person name="Zeytun A."/>
            <person name="Brettin T."/>
            <person name="Detter J.C."/>
            <person name="Tapia R."/>
            <person name="Han C."/>
            <person name="Land M."/>
            <person name="Hauser L."/>
            <person name="Markowitz V."/>
            <person name="Cheng J.-F."/>
            <person name="Hugenholtz P."/>
            <person name="Woyke T."/>
            <person name="Wu D."/>
            <person name="Gronow S."/>
            <person name="Wellnitz S."/>
            <person name="Brambilla E."/>
            <person name="Klenk H.-P."/>
            <person name="Eisen J.A."/>
        </authorList>
    </citation>
    <scope>NUCLEOTIDE SEQUENCE</scope>
    <source>
        <strain>P 36-108</strain>
    </source>
</reference>
<organism evidence="1 2">
    <name type="scientific">Bacteroides helcogenes (strain ATCC 35417 / DSM 20613 / JCM 6297 / CCUG 15421 / P 36-108)</name>
    <dbReference type="NCBI Taxonomy" id="693979"/>
    <lineage>
        <taxon>Bacteria</taxon>
        <taxon>Pseudomonadati</taxon>
        <taxon>Bacteroidota</taxon>
        <taxon>Bacteroidia</taxon>
        <taxon>Bacteroidales</taxon>
        <taxon>Bacteroidaceae</taxon>
        <taxon>Bacteroides</taxon>
    </lineage>
</organism>
<sequence length="607" mass="71134">MTEIYINDKAARLMEGFDIDLVFENPYFKGVSDYSYDIELPLPANFGIFGHINMVDVKKTRTFYKMEIRINGRVVMRGSAVVISVTERSVKVQMASGNAHLNMVYSNKYIDAEDMICTVDVPVKSKTYTEIPEADRDKYLGDESQTHFVYLPYLDKDNNLKNQVYYNRSDRGDSSRNSIRIKYDECSPMPYFRFLMSEVFRNIGYVLNEDIFNDNAVYQGLYVCRAYVMDNKTSQKQVNLKHYLPHWTYTELIKQLEIFFVAYAVIDESKKEIRFVSLSDYYKNGQSEYIDDIVRKYDVDVNEEAEENDIKAAIVKYDMENADNLDMLDEELVKAADKKFFASKEDLEYTFQGLGDAKKYNELYKTDDGRNYIAWDNGDGYDPYPGYGKYGRYELKEVNLWNGKDKTEDSQSELRLSICPVKMKKYLYHVSEWSPEATYTTENYKILMNLPYITEEKRENEDKEINLQTCLQEDTRNEKNVIKHINLAYNDGYKQVHTNKGKWGVYEYLMNYMYTDCAQKDSHLITGLTKSLSLRLSSVDCIGSRLGIGDTMRSNLEYHIDFHKSYIPKATHIYIIRNKKYICRKIKAKVTMDGMDPILEGTFYRIE</sequence>
<dbReference type="AlphaFoldDB" id="E6SUP3"/>
<gene>
    <name evidence="1" type="ordered locus">Bache_2422</name>
</gene>
<proteinExistence type="predicted"/>
<dbReference type="EMBL" id="CP002352">
    <property type="protein sequence ID" value="ADV44388.1"/>
    <property type="molecule type" value="Genomic_DNA"/>
</dbReference>
<accession>E6SUP3</accession>
<dbReference type="Proteomes" id="UP000008630">
    <property type="component" value="Chromosome"/>
</dbReference>
<protein>
    <submittedName>
        <fullName evidence="1">Uncharacterized protein</fullName>
    </submittedName>
</protein>
<dbReference type="KEGG" id="bhl:Bache_2422"/>